<name>A0AAD6YUR5_9AGAR</name>
<dbReference type="Proteomes" id="UP001219525">
    <property type="component" value="Unassembled WGS sequence"/>
</dbReference>
<dbReference type="EMBL" id="JARJCW010000001">
    <property type="protein sequence ID" value="KAJ7230216.1"/>
    <property type="molecule type" value="Genomic_DNA"/>
</dbReference>
<evidence type="ECO:0000313" key="2">
    <source>
        <dbReference type="EMBL" id="KAJ7230216.1"/>
    </source>
</evidence>
<sequence length="411" mass="44157">MLAVYNPDDNRGVDQPLANVVVVGPEPTPEPPCQHQQIRHRRQCNILPDNTAWCPSGDWEEWTKVLYLFWAPTVEGGPTCQDYGGNDTLHNRQCARVTTTASSPGSGSLADVGRRLSKRAGEWDPCRSAAYTTVVANSQTYAGAARYRGGWGVWIEQGAACVSRVSVLRAGHTVWRAWLGGGARRGGQWHRAARASGSASGERDVSRAVQLHMDDACDSVGNAGHELSAKLNGNRGTANGEAGAELKGVASAASERDSDGGTESNLSRGAARPATGTRSQCPWPDPGVTWRIERRAAASPSPSPHRRWGPSHGNARARFGRNGECSESTVADKYNLSAMVLLGVADYDVPVALLTLADKLRVAAVQTRPVTQFTIIAPVTGYTWIHLSRGSHLQGIFPGVLYIILNHWKTP</sequence>
<accession>A0AAD6YUR5</accession>
<proteinExistence type="predicted"/>
<organism evidence="2 3">
    <name type="scientific">Mycena pura</name>
    <dbReference type="NCBI Taxonomy" id="153505"/>
    <lineage>
        <taxon>Eukaryota</taxon>
        <taxon>Fungi</taxon>
        <taxon>Dikarya</taxon>
        <taxon>Basidiomycota</taxon>
        <taxon>Agaricomycotina</taxon>
        <taxon>Agaricomycetes</taxon>
        <taxon>Agaricomycetidae</taxon>
        <taxon>Agaricales</taxon>
        <taxon>Marasmiineae</taxon>
        <taxon>Mycenaceae</taxon>
        <taxon>Mycena</taxon>
    </lineage>
</organism>
<keyword evidence="3" id="KW-1185">Reference proteome</keyword>
<comment type="caution">
    <text evidence="2">The sequence shown here is derived from an EMBL/GenBank/DDBJ whole genome shotgun (WGS) entry which is preliminary data.</text>
</comment>
<gene>
    <name evidence="2" type="ORF">GGX14DRAFT_582468</name>
</gene>
<feature type="region of interest" description="Disordered" evidence="1">
    <location>
        <begin position="247"/>
        <end position="320"/>
    </location>
</feature>
<evidence type="ECO:0000256" key="1">
    <source>
        <dbReference type="SAM" id="MobiDB-lite"/>
    </source>
</evidence>
<reference evidence="2" key="1">
    <citation type="submission" date="2023-03" db="EMBL/GenBank/DDBJ databases">
        <title>Massive genome expansion in bonnet fungi (Mycena s.s.) driven by repeated elements and novel gene families across ecological guilds.</title>
        <authorList>
            <consortium name="Lawrence Berkeley National Laboratory"/>
            <person name="Harder C.B."/>
            <person name="Miyauchi S."/>
            <person name="Viragh M."/>
            <person name="Kuo A."/>
            <person name="Thoen E."/>
            <person name="Andreopoulos B."/>
            <person name="Lu D."/>
            <person name="Skrede I."/>
            <person name="Drula E."/>
            <person name="Henrissat B."/>
            <person name="Morin E."/>
            <person name="Kohler A."/>
            <person name="Barry K."/>
            <person name="LaButti K."/>
            <person name="Morin E."/>
            <person name="Salamov A."/>
            <person name="Lipzen A."/>
            <person name="Mereny Z."/>
            <person name="Hegedus B."/>
            <person name="Baldrian P."/>
            <person name="Stursova M."/>
            <person name="Weitz H."/>
            <person name="Taylor A."/>
            <person name="Grigoriev I.V."/>
            <person name="Nagy L.G."/>
            <person name="Martin F."/>
            <person name="Kauserud H."/>
        </authorList>
    </citation>
    <scope>NUCLEOTIDE SEQUENCE</scope>
    <source>
        <strain evidence="2">9144</strain>
    </source>
</reference>
<protein>
    <submittedName>
        <fullName evidence="2">Uncharacterized protein</fullName>
    </submittedName>
</protein>
<dbReference type="AlphaFoldDB" id="A0AAD6YUR5"/>
<evidence type="ECO:0000313" key="3">
    <source>
        <dbReference type="Proteomes" id="UP001219525"/>
    </source>
</evidence>